<reference evidence="1 2" key="1">
    <citation type="journal article" date="2018" name="Sci. Rep.">
        <title>Genomic signatures of local adaptation to the degree of environmental predictability in rotifers.</title>
        <authorList>
            <person name="Franch-Gras L."/>
            <person name="Hahn C."/>
            <person name="Garcia-Roger E.M."/>
            <person name="Carmona M.J."/>
            <person name="Serra M."/>
            <person name="Gomez A."/>
        </authorList>
    </citation>
    <scope>NUCLEOTIDE SEQUENCE [LARGE SCALE GENOMIC DNA]</scope>
    <source>
        <strain evidence="1">HYR1</strain>
    </source>
</reference>
<name>A0A3M7RDP1_BRAPC</name>
<dbReference type="Proteomes" id="UP000276133">
    <property type="component" value="Unassembled WGS sequence"/>
</dbReference>
<proteinExistence type="predicted"/>
<dbReference type="AlphaFoldDB" id="A0A3M7RDP1"/>
<organism evidence="1 2">
    <name type="scientific">Brachionus plicatilis</name>
    <name type="common">Marine rotifer</name>
    <name type="synonym">Brachionus muelleri</name>
    <dbReference type="NCBI Taxonomy" id="10195"/>
    <lineage>
        <taxon>Eukaryota</taxon>
        <taxon>Metazoa</taxon>
        <taxon>Spiralia</taxon>
        <taxon>Gnathifera</taxon>
        <taxon>Rotifera</taxon>
        <taxon>Eurotatoria</taxon>
        <taxon>Monogononta</taxon>
        <taxon>Pseudotrocha</taxon>
        <taxon>Ploima</taxon>
        <taxon>Brachionidae</taxon>
        <taxon>Brachionus</taxon>
    </lineage>
</organism>
<comment type="caution">
    <text evidence="1">The sequence shown here is derived from an EMBL/GenBank/DDBJ whole genome shotgun (WGS) entry which is preliminary data.</text>
</comment>
<keyword evidence="2" id="KW-1185">Reference proteome</keyword>
<dbReference type="EMBL" id="REGN01003627">
    <property type="protein sequence ID" value="RNA21683.1"/>
    <property type="molecule type" value="Genomic_DNA"/>
</dbReference>
<protein>
    <submittedName>
        <fullName evidence="1">Uncharacterized protein</fullName>
    </submittedName>
</protein>
<evidence type="ECO:0000313" key="2">
    <source>
        <dbReference type="Proteomes" id="UP000276133"/>
    </source>
</evidence>
<evidence type="ECO:0000313" key="1">
    <source>
        <dbReference type="EMBL" id="RNA21683.1"/>
    </source>
</evidence>
<accession>A0A3M7RDP1</accession>
<dbReference type="OrthoDB" id="25402at2759"/>
<gene>
    <name evidence="1" type="ORF">BpHYR1_049479</name>
</gene>
<sequence>MLMIKPFLKIKDKSPPKYTDLNPIELLWNKLTLFLKFLIKNDKMIEILYLVMNHPTPEISQLIRNRGHHIRKNKIYN</sequence>